<comment type="caution">
    <text evidence="2">The sequence shown here is derived from an EMBL/GenBank/DDBJ whole genome shotgun (WGS) entry which is preliminary data.</text>
</comment>
<keyword evidence="3" id="KW-1185">Reference proteome</keyword>
<gene>
    <name evidence="2" type="ORF">OLEA9_A082900</name>
</gene>
<dbReference type="OrthoDB" id="926669at2759"/>
<accession>A0A8S0U246</accession>
<dbReference type="AlphaFoldDB" id="A0A8S0U246"/>
<evidence type="ECO:0000313" key="2">
    <source>
        <dbReference type="EMBL" id="CAA3012378.1"/>
    </source>
</evidence>
<evidence type="ECO:0000256" key="1">
    <source>
        <dbReference type="SAM" id="MobiDB-lite"/>
    </source>
</evidence>
<feature type="compositionally biased region" description="Polar residues" evidence="1">
    <location>
        <begin position="23"/>
        <end position="38"/>
    </location>
</feature>
<proteinExistence type="predicted"/>
<protein>
    <submittedName>
        <fullName evidence="2">Exocyst complex component SEC5A-like</fullName>
    </submittedName>
</protein>
<dbReference type="EMBL" id="CACTIH010007398">
    <property type="protein sequence ID" value="CAA3012378.1"/>
    <property type="molecule type" value="Genomic_DNA"/>
</dbReference>
<organism evidence="2 3">
    <name type="scientific">Olea europaea subsp. europaea</name>
    <dbReference type="NCBI Taxonomy" id="158383"/>
    <lineage>
        <taxon>Eukaryota</taxon>
        <taxon>Viridiplantae</taxon>
        <taxon>Streptophyta</taxon>
        <taxon>Embryophyta</taxon>
        <taxon>Tracheophyta</taxon>
        <taxon>Spermatophyta</taxon>
        <taxon>Magnoliopsida</taxon>
        <taxon>eudicotyledons</taxon>
        <taxon>Gunneridae</taxon>
        <taxon>Pentapetalae</taxon>
        <taxon>asterids</taxon>
        <taxon>lamiids</taxon>
        <taxon>Lamiales</taxon>
        <taxon>Oleaceae</taxon>
        <taxon>Oleeae</taxon>
        <taxon>Olea</taxon>
    </lineage>
</organism>
<feature type="region of interest" description="Disordered" evidence="1">
    <location>
        <begin position="19"/>
        <end position="38"/>
    </location>
</feature>
<sequence length="121" mass="13694">MLSDSEDFDEDELLQMALKEQAQHNVNYQKPTKTSSKPVRNYVQLPSNQASVLVENPISKKGAVEEDDDLEVEMLSISSGDEDDRGIGVKTQAERRRMTIKGGMEKSLIAGSTWMKRRFFL</sequence>
<evidence type="ECO:0000313" key="3">
    <source>
        <dbReference type="Proteomes" id="UP000594638"/>
    </source>
</evidence>
<dbReference type="Gramene" id="OE9A082900T1">
    <property type="protein sequence ID" value="OE9A082900C1"/>
    <property type="gene ID" value="OE9A082900"/>
</dbReference>
<dbReference type="Proteomes" id="UP000594638">
    <property type="component" value="Unassembled WGS sequence"/>
</dbReference>
<name>A0A8S0U246_OLEEU</name>
<reference evidence="2 3" key="1">
    <citation type="submission" date="2019-12" db="EMBL/GenBank/DDBJ databases">
        <authorList>
            <person name="Alioto T."/>
            <person name="Alioto T."/>
            <person name="Gomez Garrido J."/>
        </authorList>
    </citation>
    <scope>NUCLEOTIDE SEQUENCE [LARGE SCALE GENOMIC DNA]</scope>
</reference>